<protein>
    <recommendedName>
        <fullName evidence="4">Polysaccharide chain length determinant N-terminal domain-containing protein</fullName>
    </recommendedName>
</protein>
<dbReference type="EMBL" id="CP031422">
    <property type="protein sequence ID" value="AZS41666.1"/>
    <property type="molecule type" value="Genomic_DNA"/>
</dbReference>
<dbReference type="AlphaFoldDB" id="A0A3S5HTA8"/>
<evidence type="ECO:0000313" key="2">
    <source>
        <dbReference type="EMBL" id="AZS41666.1"/>
    </source>
</evidence>
<feature type="transmembrane region" description="Helical" evidence="1">
    <location>
        <begin position="12"/>
        <end position="34"/>
    </location>
</feature>
<gene>
    <name evidence="2" type="ORF">CVS54_03025</name>
</gene>
<organism evidence="2 3">
    <name type="scientific">Microbacterium oxydans</name>
    <dbReference type="NCBI Taxonomy" id="82380"/>
    <lineage>
        <taxon>Bacteria</taxon>
        <taxon>Bacillati</taxon>
        <taxon>Actinomycetota</taxon>
        <taxon>Actinomycetes</taxon>
        <taxon>Micrococcales</taxon>
        <taxon>Microbacteriaceae</taxon>
        <taxon>Microbacterium</taxon>
    </lineage>
</organism>
<evidence type="ECO:0000256" key="1">
    <source>
        <dbReference type="SAM" id="Phobius"/>
    </source>
</evidence>
<reference evidence="2 3" key="1">
    <citation type="submission" date="2018-08" db="EMBL/GenBank/DDBJ databases">
        <title>Microbacterium oxydans strain HG3.</title>
        <authorList>
            <person name="ORTET P."/>
        </authorList>
    </citation>
    <scope>NUCLEOTIDE SEQUENCE [LARGE SCALE GENOMIC DNA]</scope>
    <source>
        <strain evidence="2 3">HG3</strain>
    </source>
</reference>
<keyword evidence="1" id="KW-0472">Membrane</keyword>
<accession>A0A3S5HTA8</accession>
<dbReference type="Proteomes" id="UP000274841">
    <property type="component" value="Chromosome"/>
</dbReference>
<keyword evidence="1" id="KW-1133">Transmembrane helix</keyword>
<evidence type="ECO:0008006" key="4">
    <source>
        <dbReference type="Google" id="ProtNLM"/>
    </source>
</evidence>
<evidence type="ECO:0000313" key="3">
    <source>
        <dbReference type="Proteomes" id="UP000274841"/>
    </source>
</evidence>
<dbReference type="RefSeq" id="WP_164734113.1">
    <property type="nucleotide sequence ID" value="NZ_CP031422.1"/>
</dbReference>
<sequence length="195" mass="20081">MSPGEWFGAFRRAWVGMSIIFVLSMLASTAVLLFTPPTYEAEAEIVFSAGDAPETFVPRTVATNAAVRARSESVIAPIAKDFGVSRSELSDRVSATWRPETSITAVTVSHTDPRTAAAMATAIAESAAEQAGSGVTAETFDAVTPVSPVQPLAVTVLPVGALIGVAAAVAYAGLRAVMGNRATDGVAVQQRGGDK</sequence>
<proteinExistence type="predicted"/>
<keyword evidence="1" id="KW-0812">Transmembrane</keyword>
<dbReference type="KEGG" id="moy:CVS54_03025"/>
<feature type="transmembrane region" description="Helical" evidence="1">
    <location>
        <begin position="152"/>
        <end position="174"/>
    </location>
</feature>
<name>A0A3S5HTA8_9MICO</name>